<dbReference type="EMBL" id="LAZR01030310">
    <property type="protein sequence ID" value="KKL56996.1"/>
    <property type="molecule type" value="Genomic_DNA"/>
</dbReference>
<name>A0A0F9DTC6_9ZZZZ</name>
<evidence type="ECO:0000313" key="2">
    <source>
        <dbReference type="EMBL" id="KKL56996.1"/>
    </source>
</evidence>
<gene>
    <name evidence="2" type="ORF">LCGC14_2239830</name>
</gene>
<organism evidence="2">
    <name type="scientific">marine sediment metagenome</name>
    <dbReference type="NCBI Taxonomy" id="412755"/>
    <lineage>
        <taxon>unclassified sequences</taxon>
        <taxon>metagenomes</taxon>
        <taxon>ecological metagenomes</taxon>
    </lineage>
</organism>
<reference evidence="2" key="1">
    <citation type="journal article" date="2015" name="Nature">
        <title>Complex archaea that bridge the gap between prokaryotes and eukaryotes.</title>
        <authorList>
            <person name="Spang A."/>
            <person name="Saw J.H."/>
            <person name="Jorgensen S.L."/>
            <person name="Zaremba-Niedzwiedzka K."/>
            <person name="Martijn J."/>
            <person name="Lind A.E."/>
            <person name="van Eijk R."/>
            <person name="Schleper C."/>
            <person name="Guy L."/>
            <person name="Ettema T.J."/>
        </authorList>
    </citation>
    <scope>NUCLEOTIDE SEQUENCE</scope>
</reference>
<protein>
    <submittedName>
        <fullName evidence="2">Uncharacterized protein</fullName>
    </submittedName>
</protein>
<keyword evidence="1" id="KW-0472">Membrane</keyword>
<accession>A0A0F9DTC6</accession>
<feature type="transmembrane region" description="Helical" evidence="1">
    <location>
        <begin position="20"/>
        <end position="39"/>
    </location>
</feature>
<sequence>MNEDGLGARLRDWINEGAGRWITMIVAVLVVGGAVAVFVKYSGGPGSKARAAAKAGRRSYYVCPACDAKGEMRVPYGVKWPVACPKCKEVKAIAGILCRKCSKIIPAVDKPFFRCPECGATFDTRFTDQGNPAPPPL</sequence>
<evidence type="ECO:0000256" key="1">
    <source>
        <dbReference type="SAM" id="Phobius"/>
    </source>
</evidence>
<comment type="caution">
    <text evidence="2">The sequence shown here is derived from an EMBL/GenBank/DDBJ whole genome shotgun (WGS) entry which is preliminary data.</text>
</comment>
<proteinExistence type="predicted"/>
<keyword evidence="1" id="KW-0812">Transmembrane</keyword>
<keyword evidence="1" id="KW-1133">Transmembrane helix</keyword>
<dbReference type="AlphaFoldDB" id="A0A0F9DTC6"/>